<evidence type="ECO:0000256" key="7">
    <source>
        <dbReference type="PROSITE-ProRule" id="PRU00644"/>
    </source>
</evidence>
<feature type="compositionally biased region" description="Low complexity" evidence="8">
    <location>
        <begin position="302"/>
        <end position="319"/>
    </location>
</feature>
<dbReference type="EMBL" id="JAVHJO010000016">
    <property type="protein sequence ID" value="KAK6526259.1"/>
    <property type="molecule type" value="Genomic_DNA"/>
</dbReference>
<comment type="caution">
    <text evidence="11">The sequence shown here is derived from an EMBL/GenBank/DDBJ whole genome shotgun (WGS) entry which is preliminary data.</text>
</comment>
<dbReference type="GO" id="GO:0043130">
    <property type="term" value="F:ubiquitin binding"/>
    <property type="evidence" value="ECO:0007669"/>
    <property type="project" value="TreeGrafter"/>
</dbReference>
<dbReference type="PROSITE" id="PS51322">
    <property type="entry name" value="UEV"/>
    <property type="match status" value="1"/>
</dbReference>
<comment type="subcellular location">
    <subcellularLocation>
        <location evidence="1">Endosome</location>
    </subcellularLocation>
</comment>
<dbReference type="AlphaFoldDB" id="A0AAV9WTX1"/>
<evidence type="ECO:0000256" key="3">
    <source>
        <dbReference type="ARBA" id="ARBA00022448"/>
    </source>
</evidence>
<evidence type="ECO:0000256" key="8">
    <source>
        <dbReference type="SAM" id="MobiDB-lite"/>
    </source>
</evidence>
<dbReference type="SUPFAM" id="SSF140111">
    <property type="entry name" value="Endosomal sorting complex assembly domain"/>
    <property type="match status" value="1"/>
</dbReference>
<evidence type="ECO:0000256" key="2">
    <source>
        <dbReference type="ARBA" id="ARBA00009594"/>
    </source>
</evidence>
<evidence type="ECO:0000259" key="9">
    <source>
        <dbReference type="PROSITE" id="PS51312"/>
    </source>
</evidence>
<accession>A0AAV9WTX1</accession>
<feature type="compositionally biased region" description="Pro residues" evidence="8">
    <location>
        <begin position="320"/>
        <end position="340"/>
    </location>
</feature>
<dbReference type="PRINTS" id="PR01217">
    <property type="entry name" value="PRICHEXTENSN"/>
</dbReference>
<feature type="domain" description="UEV" evidence="10">
    <location>
        <begin position="8"/>
        <end position="153"/>
    </location>
</feature>
<dbReference type="CDD" id="cd11685">
    <property type="entry name" value="UEV_TSG101-like"/>
    <property type="match status" value="1"/>
</dbReference>
<feature type="compositionally biased region" description="Pro residues" evidence="8">
    <location>
        <begin position="348"/>
        <end position="366"/>
    </location>
</feature>
<keyword evidence="4" id="KW-0967">Endosome</keyword>
<feature type="compositionally biased region" description="Pro residues" evidence="8">
    <location>
        <begin position="158"/>
        <end position="176"/>
    </location>
</feature>
<dbReference type="PANTHER" id="PTHR23306:SF3">
    <property type="entry name" value="TUMOR SUPPRESSOR PROTEIN 101"/>
    <property type="match status" value="1"/>
</dbReference>
<keyword evidence="5 7" id="KW-0653">Protein transport</keyword>
<evidence type="ECO:0000313" key="12">
    <source>
        <dbReference type="Proteomes" id="UP001365542"/>
    </source>
</evidence>
<dbReference type="InterPro" id="IPR052070">
    <property type="entry name" value="ESCRT-I_UEV_domain"/>
</dbReference>
<feature type="region of interest" description="Disordered" evidence="8">
    <location>
        <begin position="192"/>
        <end position="215"/>
    </location>
</feature>
<dbReference type="InterPro" id="IPR037202">
    <property type="entry name" value="ESCRT_assembly_dom"/>
</dbReference>
<feature type="region of interest" description="Disordered" evidence="8">
    <location>
        <begin position="235"/>
        <end position="431"/>
    </location>
</feature>
<gene>
    <name evidence="11" type="ORF">TWF694_004866</name>
</gene>
<evidence type="ECO:0000256" key="5">
    <source>
        <dbReference type="ARBA" id="ARBA00022927"/>
    </source>
</evidence>
<dbReference type="GO" id="GO:0006886">
    <property type="term" value="P:intracellular protein transport"/>
    <property type="evidence" value="ECO:0007669"/>
    <property type="project" value="UniProtKB-ARBA"/>
</dbReference>
<feature type="domain" description="SB" evidence="9">
    <location>
        <begin position="548"/>
        <end position="613"/>
    </location>
</feature>
<feature type="region of interest" description="Disordered" evidence="8">
    <location>
        <begin position="148"/>
        <end position="179"/>
    </location>
</feature>
<feature type="compositionally biased region" description="Low complexity" evidence="8">
    <location>
        <begin position="192"/>
        <end position="201"/>
    </location>
</feature>
<dbReference type="Pfam" id="PF05743">
    <property type="entry name" value="UEV"/>
    <property type="match status" value="1"/>
</dbReference>
<evidence type="ECO:0000259" key="10">
    <source>
        <dbReference type="PROSITE" id="PS51322"/>
    </source>
</evidence>
<reference evidence="11 12" key="1">
    <citation type="submission" date="2019-10" db="EMBL/GenBank/DDBJ databases">
        <authorList>
            <person name="Palmer J.M."/>
        </authorList>
    </citation>
    <scope>NUCLEOTIDE SEQUENCE [LARGE SCALE GENOMIC DNA]</scope>
    <source>
        <strain evidence="11 12">TWF694</strain>
    </source>
</reference>
<sequence length="613" mass="67661">MSGDLAPELLRWLATVLAPKYKNVNRTYSDVATLLHQYRSISPKTDVYTYDDGRSDLLLCLHGTLPVPFRGTTYNIPLNIWVPHQYPNIPPTIMVIPGKNLGIRPTINVDTNGRCYHPYLAYWSQNPDKSTLIDLCGELKTVFSKEPPLYSKQQQPQAAPPPPVESANPPPRPPLPQEVEAQRARVYATIQPPSASSQQSTPPVPPPKAEPQHQAPAAYAYTTTPHLYAPQAQPAPQIVASPPPQNIKPEPPERPALPQKIPYNAPRASYQDPAPGYQQVVHNQPPPVPPIPSPMRSPPMQSPAMQSPAMQLPAMQLPAMQPPAMQPPEQQQPPPPPPLRPTQYQQPASPPPPAGYPQHPWPPLPAPHAHRLSGQYDTAVSRFPINQSTSPRPLSFHGYPNHPQSPPGPSKLVPQPSKIQPTPRFNLIDSDDAGMLPVSAAKAAPPPLPPNPEKDRLINEIAKILQQKAEGASAEAVASLEQIASQAEAMAKTEAYMERERIELIRISDVCEKDQRILNERIGMADDLIRDVRDREAPNIDAVVVAPTVVHNQLYELVTDDMAIEDTIYVLGKALDKERVTLDVFLKHTRALAREQFMKRALVKKISKQIGMA</sequence>
<dbReference type="PROSITE" id="PS51312">
    <property type="entry name" value="SB"/>
    <property type="match status" value="1"/>
</dbReference>
<dbReference type="PANTHER" id="PTHR23306">
    <property type="entry name" value="TUMOR SUSCEPTIBILITY GENE 101 PROTEIN-RELATED"/>
    <property type="match status" value="1"/>
</dbReference>
<dbReference type="GO" id="GO:0000813">
    <property type="term" value="C:ESCRT I complex"/>
    <property type="evidence" value="ECO:0007669"/>
    <property type="project" value="TreeGrafter"/>
</dbReference>
<dbReference type="Gene3D" id="3.10.110.10">
    <property type="entry name" value="Ubiquitin Conjugating Enzyme"/>
    <property type="match status" value="1"/>
</dbReference>
<proteinExistence type="inferred from homology"/>
<dbReference type="InterPro" id="IPR016135">
    <property type="entry name" value="UBQ-conjugating_enzyme/RWD"/>
</dbReference>
<name>A0AAV9WTX1_9PEZI</name>
<dbReference type="Gene3D" id="6.10.140.820">
    <property type="match status" value="1"/>
</dbReference>
<evidence type="ECO:0000313" key="11">
    <source>
        <dbReference type="EMBL" id="KAK6526259.1"/>
    </source>
</evidence>
<dbReference type="InterPro" id="IPR008883">
    <property type="entry name" value="UEV_N"/>
</dbReference>
<dbReference type="Proteomes" id="UP001365542">
    <property type="component" value="Unassembled WGS sequence"/>
</dbReference>
<keyword evidence="3 7" id="KW-0813">Transport</keyword>
<keyword evidence="12" id="KW-1185">Reference proteome</keyword>
<evidence type="ECO:0000256" key="6">
    <source>
        <dbReference type="ARBA" id="ARBA00023054"/>
    </source>
</evidence>
<feature type="compositionally biased region" description="Pro residues" evidence="8">
    <location>
        <begin position="284"/>
        <end position="301"/>
    </location>
</feature>
<dbReference type="GO" id="GO:0072666">
    <property type="term" value="P:establishment of protein localization to vacuole"/>
    <property type="evidence" value="ECO:0007669"/>
    <property type="project" value="UniProtKB-ARBA"/>
</dbReference>
<organism evidence="11 12">
    <name type="scientific">Orbilia ellipsospora</name>
    <dbReference type="NCBI Taxonomy" id="2528407"/>
    <lineage>
        <taxon>Eukaryota</taxon>
        <taxon>Fungi</taxon>
        <taxon>Dikarya</taxon>
        <taxon>Ascomycota</taxon>
        <taxon>Pezizomycotina</taxon>
        <taxon>Orbiliomycetes</taxon>
        <taxon>Orbiliales</taxon>
        <taxon>Orbiliaceae</taxon>
        <taxon>Orbilia</taxon>
    </lineage>
</organism>
<comment type="similarity">
    <text evidence="2">Belongs to the ubiquitin-conjugating enzyme family. UEV subfamily.</text>
</comment>
<dbReference type="SUPFAM" id="SSF54495">
    <property type="entry name" value="UBC-like"/>
    <property type="match status" value="1"/>
</dbReference>
<dbReference type="InterPro" id="IPR017916">
    <property type="entry name" value="SB_dom"/>
</dbReference>
<dbReference type="Pfam" id="PF09454">
    <property type="entry name" value="Vps23_core"/>
    <property type="match status" value="1"/>
</dbReference>
<evidence type="ECO:0000256" key="4">
    <source>
        <dbReference type="ARBA" id="ARBA00022753"/>
    </source>
</evidence>
<evidence type="ECO:0008006" key="13">
    <source>
        <dbReference type="Google" id="ProtNLM"/>
    </source>
</evidence>
<evidence type="ECO:0000256" key="1">
    <source>
        <dbReference type="ARBA" id="ARBA00004177"/>
    </source>
</evidence>
<protein>
    <recommendedName>
        <fullName evidence="13">UEV-domain-containing protein</fullName>
    </recommendedName>
</protein>
<dbReference type="GO" id="GO:0043162">
    <property type="term" value="P:ubiquitin-dependent protein catabolic process via the multivesicular body sorting pathway"/>
    <property type="evidence" value="ECO:0007669"/>
    <property type="project" value="UniProtKB-ARBA"/>
</dbReference>
<keyword evidence="6" id="KW-0175">Coiled coil</keyword>